<gene>
    <name evidence="3" type="ORF">CRG98_027125</name>
</gene>
<evidence type="ECO:0000313" key="3">
    <source>
        <dbReference type="EMBL" id="PKI52553.1"/>
    </source>
</evidence>
<feature type="region of interest" description="Disordered" evidence="1">
    <location>
        <begin position="95"/>
        <end position="153"/>
    </location>
</feature>
<feature type="non-terminal residue" evidence="3">
    <location>
        <position position="1"/>
    </location>
</feature>
<organism evidence="3 4">
    <name type="scientific">Punica granatum</name>
    <name type="common">Pomegranate</name>
    <dbReference type="NCBI Taxonomy" id="22663"/>
    <lineage>
        <taxon>Eukaryota</taxon>
        <taxon>Viridiplantae</taxon>
        <taxon>Streptophyta</taxon>
        <taxon>Embryophyta</taxon>
        <taxon>Tracheophyta</taxon>
        <taxon>Spermatophyta</taxon>
        <taxon>Magnoliopsida</taxon>
        <taxon>eudicotyledons</taxon>
        <taxon>Gunneridae</taxon>
        <taxon>Pentapetalae</taxon>
        <taxon>rosids</taxon>
        <taxon>malvids</taxon>
        <taxon>Myrtales</taxon>
        <taxon>Lythraceae</taxon>
        <taxon>Punica</taxon>
    </lineage>
</organism>
<keyword evidence="4" id="KW-1185">Reference proteome</keyword>
<accession>A0A2I0J953</accession>
<name>A0A2I0J953_PUNGR</name>
<keyword evidence="2" id="KW-0812">Transmembrane</keyword>
<dbReference type="AlphaFoldDB" id="A0A2I0J953"/>
<comment type="caution">
    <text evidence="3">The sequence shown here is derived from an EMBL/GenBank/DDBJ whole genome shotgun (WGS) entry which is preliminary data.</text>
</comment>
<keyword evidence="2" id="KW-1133">Transmembrane helix</keyword>
<proteinExistence type="predicted"/>
<sequence length="169" mass="19371">SIFRAQFLPFVTARQAFSAALLLLFLFSLSAISAFQLSFLLLRSCSEVKERSMAGARDRLLFRSFCLSRLSLSHGGWKASVLRYFSSNADGFGFNTGDEGSRKTRGQISRDEDHSAPPDPLPNRPLRGQQQPDWERPVRNNRSNMRRDRMRNDVSDDNFLEKFKLSFDK</sequence>
<reference evidence="3 4" key="1">
    <citation type="submission" date="2017-11" db="EMBL/GenBank/DDBJ databases">
        <title>De-novo sequencing of pomegranate (Punica granatum L.) genome.</title>
        <authorList>
            <person name="Akparov Z."/>
            <person name="Amiraslanov A."/>
            <person name="Hajiyeva S."/>
            <person name="Abbasov M."/>
            <person name="Kaur K."/>
            <person name="Hamwieh A."/>
            <person name="Solovyev V."/>
            <person name="Salamov A."/>
            <person name="Braich B."/>
            <person name="Kosarev P."/>
            <person name="Mahmoud A."/>
            <person name="Hajiyev E."/>
            <person name="Babayeva S."/>
            <person name="Izzatullayeva V."/>
            <person name="Mammadov A."/>
            <person name="Mammadov A."/>
            <person name="Sharifova S."/>
            <person name="Ojaghi J."/>
            <person name="Eynullazada K."/>
            <person name="Bayramov B."/>
            <person name="Abdulazimova A."/>
            <person name="Shahmuradov I."/>
        </authorList>
    </citation>
    <scope>NUCLEOTIDE SEQUENCE [LARGE SCALE GENOMIC DNA]</scope>
    <source>
        <strain evidence="4">cv. AG2017</strain>
        <tissue evidence="3">Leaf</tissue>
    </source>
</reference>
<feature type="transmembrane region" description="Helical" evidence="2">
    <location>
        <begin position="20"/>
        <end position="42"/>
    </location>
</feature>
<protein>
    <submittedName>
        <fullName evidence="3">Uncharacterized protein</fullName>
    </submittedName>
</protein>
<feature type="non-terminal residue" evidence="3">
    <location>
        <position position="169"/>
    </location>
</feature>
<keyword evidence="2" id="KW-0472">Membrane</keyword>
<evidence type="ECO:0000313" key="4">
    <source>
        <dbReference type="Proteomes" id="UP000233551"/>
    </source>
</evidence>
<dbReference type="EMBL" id="PGOL01001927">
    <property type="protein sequence ID" value="PKI52553.1"/>
    <property type="molecule type" value="Genomic_DNA"/>
</dbReference>
<evidence type="ECO:0000256" key="1">
    <source>
        <dbReference type="SAM" id="MobiDB-lite"/>
    </source>
</evidence>
<evidence type="ECO:0000256" key="2">
    <source>
        <dbReference type="SAM" id="Phobius"/>
    </source>
</evidence>
<dbReference type="Proteomes" id="UP000233551">
    <property type="component" value="Unassembled WGS sequence"/>
</dbReference>